<organism evidence="2 3">
    <name type="scientific">Arthrobacter ginkgonis</name>
    <dbReference type="NCBI Taxonomy" id="1630594"/>
    <lineage>
        <taxon>Bacteria</taxon>
        <taxon>Bacillati</taxon>
        <taxon>Actinomycetota</taxon>
        <taxon>Actinomycetes</taxon>
        <taxon>Micrococcales</taxon>
        <taxon>Micrococcaceae</taxon>
        <taxon>Arthrobacter</taxon>
    </lineage>
</organism>
<accession>A0ABP7BTL0</accession>
<protein>
    <submittedName>
        <fullName evidence="2">DUF2804 domain-containing protein</fullName>
    </submittedName>
</protein>
<dbReference type="Pfam" id="PF10974">
    <property type="entry name" value="DUF2804"/>
    <property type="match status" value="1"/>
</dbReference>
<evidence type="ECO:0000313" key="2">
    <source>
        <dbReference type="EMBL" id="GAA3668740.1"/>
    </source>
</evidence>
<reference evidence="3" key="1">
    <citation type="journal article" date="2019" name="Int. J. Syst. Evol. Microbiol.">
        <title>The Global Catalogue of Microorganisms (GCM) 10K type strain sequencing project: providing services to taxonomists for standard genome sequencing and annotation.</title>
        <authorList>
            <consortium name="The Broad Institute Genomics Platform"/>
            <consortium name="The Broad Institute Genome Sequencing Center for Infectious Disease"/>
            <person name="Wu L."/>
            <person name="Ma J."/>
        </authorList>
    </citation>
    <scope>NUCLEOTIDE SEQUENCE [LARGE SCALE GENOMIC DNA]</scope>
    <source>
        <strain evidence="3">JCM 30742</strain>
    </source>
</reference>
<dbReference type="PANTHER" id="PTHR35868:SF3">
    <property type="entry name" value="DUF2804 DOMAIN-CONTAINING PROTEIN"/>
    <property type="match status" value="1"/>
</dbReference>
<comment type="caution">
    <text evidence="2">The sequence shown here is derived from an EMBL/GenBank/DDBJ whole genome shotgun (WGS) entry which is preliminary data.</text>
</comment>
<name>A0ABP7BTL0_9MICC</name>
<dbReference type="Proteomes" id="UP001500752">
    <property type="component" value="Unassembled WGS sequence"/>
</dbReference>
<evidence type="ECO:0000256" key="1">
    <source>
        <dbReference type="SAM" id="MobiDB-lite"/>
    </source>
</evidence>
<gene>
    <name evidence="2" type="ORF">GCM10023081_04020</name>
</gene>
<keyword evidence="3" id="KW-1185">Reference proteome</keyword>
<dbReference type="EMBL" id="BAABEO010000006">
    <property type="protein sequence ID" value="GAA3668740.1"/>
    <property type="molecule type" value="Genomic_DNA"/>
</dbReference>
<dbReference type="PANTHER" id="PTHR35868">
    <property type="entry name" value="DUF2804 DOMAIN-CONTAINING PROTEIN-RELATED"/>
    <property type="match status" value="1"/>
</dbReference>
<feature type="region of interest" description="Disordered" evidence="1">
    <location>
        <begin position="1"/>
        <end position="22"/>
    </location>
</feature>
<sequence>MQATLGHAYDGGPHTSPPRLGRMREITRPVPLCLPGGRLNPEAAGFTRQPLHTSDGLPSGPLHLWRTKRWDYWGITTERFVLGMTVAHLDYAAVMQAYFYDRLTGKEIVQDERKAFPGAGTVRLPDGLPPLSVGGRLEPLRLRFADQPDGRVVLWLESPRIQAVLEVAPGGESLGVVVPWSAKRYQYTLKDVGRPVSGILQVDGEELDVEGPDAFAALDRGRGRWPYSMRWNWAVAAGTLPDGRRLGLQLGGKWTEGTGATENALFLDGLVHHHDGELAFSYDPADPQAAWTVSGDWIEAKLDPFHLRHARTGALVVSGTTHQAFGRWSGWAAAPDGTRLDLAGLTGWAEEAANRW</sequence>
<dbReference type="InterPro" id="IPR021243">
    <property type="entry name" value="DUF2804"/>
</dbReference>
<evidence type="ECO:0000313" key="3">
    <source>
        <dbReference type="Proteomes" id="UP001500752"/>
    </source>
</evidence>
<proteinExistence type="predicted"/>